<dbReference type="GO" id="GO:0036218">
    <property type="term" value="F:dTTP diphosphatase activity"/>
    <property type="evidence" value="ECO:0007669"/>
    <property type="project" value="RHEA"/>
</dbReference>
<evidence type="ECO:0000256" key="5">
    <source>
        <dbReference type="ARBA" id="ARBA00023080"/>
    </source>
</evidence>
<dbReference type="InterPro" id="IPR003697">
    <property type="entry name" value="Maf-like"/>
</dbReference>
<comment type="catalytic activity">
    <reaction evidence="6">
        <text>N(7)-methyl-GTP + H2O = N(7)-methyl-GMP + diphosphate + H(+)</text>
        <dbReference type="Rhea" id="RHEA:58744"/>
        <dbReference type="ChEBI" id="CHEBI:15377"/>
        <dbReference type="ChEBI" id="CHEBI:15378"/>
        <dbReference type="ChEBI" id="CHEBI:33019"/>
        <dbReference type="ChEBI" id="CHEBI:58285"/>
        <dbReference type="ChEBI" id="CHEBI:87133"/>
    </reaction>
</comment>
<dbReference type="HAMAP" id="MF_00528">
    <property type="entry name" value="Maf"/>
    <property type="match status" value="1"/>
</dbReference>
<comment type="catalytic activity">
    <reaction evidence="9">
        <text>UTP + H2O = UMP + diphosphate + H(+)</text>
        <dbReference type="Rhea" id="RHEA:29395"/>
        <dbReference type="ChEBI" id="CHEBI:15377"/>
        <dbReference type="ChEBI" id="CHEBI:15378"/>
        <dbReference type="ChEBI" id="CHEBI:33019"/>
        <dbReference type="ChEBI" id="CHEBI:46398"/>
        <dbReference type="ChEBI" id="CHEBI:57865"/>
        <dbReference type="EC" id="3.6.1.9"/>
    </reaction>
</comment>
<comment type="similarity">
    <text evidence="9">Belongs to the Maf family. YhdE subfamily.</text>
</comment>
<name>A0A179D606_9BACT</name>
<evidence type="ECO:0000256" key="3">
    <source>
        <dbReference type="ARBA" id="ARBA00022490"/>
    </source>
</evidence>
<dbReference type="InterPro" id="IPR029001">
    <property type="entry name" value="ITPase-like_fam"/>
</dbReference>
<evidence type="ECO:0000256" key="7">
    <source>
        <dbReference type="ARBA" id="ARBA00053369"/>
    </source>
</evidence>
<evidence type="ECO:0000256" key="4">
    <source>
        <dbReference type="ARBA" id="ARBA00022801"/>
    </source>
</evidence>
<evidence type="ECO:0000256" key="1">
    <source>
        <dbReference type="ARBA" id="ARBA00001968"/>
    </source>
</evidence>
<dbReference type="AlphaFoldDB" id="A0A179D606"/>
<dbReference type="GO" id="GO:0009117">
    <property type="term" value="P:nucleotide metabolic process"/>
    <property type="evidence" value="ECO:0007669"/>
    <property type="project" value="UniProtKB-KW"/>
</dbReference>
<comment type="function">
    <text evidence="9">Nucleoside triphosphate pyrophosphatase that hydrolyzes dTTP and UTP. May have a dual role in cell division arrest and in preventing the incorporation of modified nucleotides into cellular nucleic acids.</text>
</comment>
<dbReference type="PANTHER" id="PTHR43213">
    <property type="entry name" value="BIFUNCTIONAL DTTP/UTP PYROPHOSPHATASE/METHYLTRANSFERASE PROTEIN-RELATED"/>
    <property type="match status" value="1"/>
</dbReference>
<evidence type="ECO:0000256" key="2">
    <source>
        <dbReference type="ARBA" id="ARBA00004496"/>
    </source>
</evidence>
<dbReference type="PIRSF" id="PIRSF006305">
    <property type="entry name" value="Maf"/>
    <property type="match status" value="1"/>
</dbReference>
<sequence length="207" mass="22931">MRPGDHRDRPCLFRNLVPLVLASASPRRRELLSLLGLEFEVFPAEIEETISPGKPPEEIVKELAHRKALTVARRFPEAAIIAADTLVVKGKYLLGKPKDLEEARQMLTSLSRAWHQVLTGVCIIYKKKESIFFTETKVKFRELSPEEIEAYLATGEPLDKAGAYAIQGLASAFVEKVEGSVTGVVGLPLSETVEVLLKLNLITPVKD</sequence>
<dbReference type="GO" id="GO:0036221">
    <property type="term" value="F:UTP diphosphatase activity"/>
    <property type="evidence" value="ECO:0007669"/>
    <property type="project" value="RHEA"/>
</dbReference>
<keyword evidence="5 9" id="KW-0546">Nucleotide metabolism</keyword>
<feature type="site" description="Important for substrate specificity" evidence="9">
    <location>
        <position position="27"/>
    </location>
</feature>
<dbReference type="EC" id="3.6.1.9" evidence="9"/>
<dbReference type="Proteomes" id="UP000078390">
    <property type="component" value="Unassembled WGS sequence"/>
</dbReference>
<reference evidence="10 11" key="1">
    <citation type="submission" date="2016-04" db="EMBL/GenBank/DDBJ databases">
        <title>Genome analysis of Thermosulfurimonas dismutans, the first thermophilic sulfur-disproportionating bacterium of the phylum Thermodesulfobacteria.</title>
        <authorList>
            <person name="Mardanov A.V."/>
            <person name="Beletsky A.V."/>
            <person name="Kadnikov V.V."/>
            <person name="Slobodkin A.I."/>
            <person name="Ravin N.V."/>
        </authorList>
    </citation>
    <scope>NUCLEOTIDE SEQUENCE [LARGE SCALE GENOMIC DNA]</scope>
    <source>
        <strain evidence="10 11">S95</strain>
    </source>
</reference>
<feature type="active site" description="Proton acceptor" evidence="9">
    <location>
        <position position="84"/>
    </location>
</feature>
<dbReference type="OrthoDB" id="9807767at2"/>
<evidence type="ECO:0000256" key="8">
    <source>
        <dbReference type="ARBA" id="ARBA00060749"/>
    </source>
</evidence>
<dbReference type="STRING" id="999894.TDIS_0697"/>
<comment type="function">
    <text evidence="7">Nucleoside triphosphate pyrophosphatase that hydrolyzes 7-methyl-GTP (m(7)GTP). May have a dual role in cell division arrest and in preventing the incorporation of modified nucleotides into cellular nucleic acids.</text>
</comment>
<dbReference type="SUPFAM" id="SSF52972">
    <property type="entry name" value="ITPase-like"/>
    <property type="match status" value="1"/>
</dbReference>
<dbReference type="Gene3D" id="3.90.950.10">
    <property type="match status" value="1"/>
</dbReference>
<comment type="subcellular location">
    <subcellularLocation>
        <location evidence="2 9">Cytoplasm</location>
    </subcellularLocation>
</comment>
<feature type="site" description="Important for substrate specificity" evidence="9">
    <location>
        <position position="167"/>
    </location>
</feature>
<evidence type="ECO:0000313" key="10">
    <source>
        <dbReference type="EMBL" id="OAQ21476.1"/>
    </source>
</evidence>
<dbReference type="PANTHER" id="PTHR43213:SF5">
    <property type="entry name" value="BIFUNCTIONAL DTTP_UTP PYROPHOSPHATASE_METHYLTRANSFERASE PROTEIN-RELATED"/>
    <property type="match status" value="1"/>
</dbReference>
<comment type="caution">
    <text evidence="10">The sequence shown here is derived from an EMBL/GenBank/DDBJ whole genome shotgun (WGS) entry which is preliminary data.</text>
</comment>
<dbReference type="CDD" id="cd00555">
    <property type="entry name" value="Maf"/>
    <property type="match status" value="1"/>
</dbReference>
<organism evidence="10 11">
    <name type="scientific">Thermosulfurimonas dismutans</name>
    <dbReference type="NCBI Taxonomy" id="999894"/>
    <lineage>
        <taxon>Bacteria</taxon>
        <taxon>Pseudomonadati</taxon>
        <taxon>Thermodesulfobacteriota</taxon>
        <taxon>Thermodesulfobacteria</taxon>
        <taxon>Thermodesulfobacteriales</taxon>
        <taxon>Thermodesulfobacteriaceae</taxon>
        <taxon>Thermosulfurimonas</taxon>
    </lineage>
</organism>
<feature type="site" description="Important for substrate specificity" evidence="9">
    <location>
        <position position="85"/>
    </location>
</feature>
<keyword evidence="3 9" id="KW-0963">Cytoplasm</keyword>
<keyword evidence="11" id="KW-1185">Reference proteome</keyword>
<dbReference type="RefSeq" id="WP_068669333.1">
    <property type="nucleotide sequence ID" value="NZ_LWLG01000002.1"/>
</dbReference>
<accession>A0A179D606</accession>
<dbReference type="NCBIfam" id="TIGR00172">
    <property type="entry name" value="maf"/>
    <property type="match status" value="1"/>
</dbReference>
<proteinExistence type="inferred from homology"/>
<dbReference type="PATRIC" id="fig|999894.6.peg.695"/>
<dbReference type="EMBL" id="LWLG01000002">
    <property type="protein sequence ID" value="OAQ21476.1"/>
    <property type="molecule type" value="Genomic_DNA"/>
</dbReference>
<gene>
    <name evidence="10" type="ORF">TDIS_0697</name>
</gene>
<comment type="catalytic activity">
    <reaction evidence="9">
        <text>dTTP + H2O = dTMP + diphosphate + H(+)</text>
        <dbReference type="Rhea" id="RHEA:28534"/>
        <dbReference type="ChEBI" id="CHEBI:15377"/>
        <dbReference type="ChEBI" id="CHEBI:15378"/>
        <dbReference type="ChEBI" id="CHEBI:33019"/>
        <dbReference type="ChEBI" id="CHEBI:37568"/>
        <dbReference type="ChEBI" id="CHEBI:63528"/>
        <dbReference type="EC" id="3.6.1.9"/>
    </reaction>
</comment>
<comment type="similarity">
    <text evidence="8">Belongs to the Maf family. YceF subfamily.</text>
</comment>
<comment type="cofactor">
    <cofactor evidence="1 9">
        <name>a divalent metal cation</name>
        <dbReference type="ChEBI" id="CHEBI:60240"/>
    </cofactor>
</comment>
<evidence type="ECO:0000256" key="9">
    <source>
        <dbReference type="HAMAP-Rule" id="MF_00528"/>
    </source>
</evidence>
<protein>
    <recommendedName>
        <fullName evidence="9">dTTP/UTP pyrophosphatase</fullName>
        <shortName evidence="9">dTTPase/UTPase</shortName>
        <ecNumber evidence="9">3.6.1.9</ecNumber>
    </recommendedName>
    <alternativeName>
        <fullName evidence="9">Nucleoside triphosphate pyrophosphatase</fullName>
    </alternativeName>
    <alternativeName>
        <fullName evidence="9">Nucleotide pyrophosphatase</fullName>
        <shortName evidence="9">Nucleotide PPase</shortName>
    </alternativeName>
</protein>
<evidence type="ECO:0000313" key="11">
    <source>
        <dbReference type="Proteomes" id="UP000078390"/>
    </source>
</evidence>
<dbReference type="Pfam" id="PF02545">
    <property type="entry name" value="Maf"/>
    <property type="match status" value="1"/>
</dbReference>
<keyword evidence="4 9" id="KW-0378">Hydrolase</keyword>
<evidence type="ECO:0000256" key="6">
    <source>
        <dbReference type="ARBA" id="ARBA00050213"/>
    </source>
</evidence>
<dbReference type="FunFam" id="3.90.950.10:FF:000005">
    <property type="entry name" value="7-methyl-GTP pyrophosphatase"/>
    <property type="match status" value="1"/>
</dbReference>
<dbReference type="GO" id="GO:0005737">
    <property type="term" value="C:cytoplasm"/>
    <property type="evidence" value="ECO:0007669"/>
    <property type="project" value="UniProtKB-SubCell"/>
</dbReference>
<comment type="caution">
    <text evidence="9">Lacks conserved residue(s) required for the propagation of feature annotation.</text>
</comment>